<dbReference type="OrthoDB" id="9801735at2"/>
<sequence length="116" mass="12846">TMDHQFIHVDPSRARDESPFGGTIAHGFLTLSLASKFSYDCVEPMPGLSMGVNYGFNKIRFLAPVKSGSRVRARFVLQKLEQKSPTELLQTMGLTIEIEGEAKPALAAEWLGFLVF</sequence>
<dbReference type="RefSeq" id="WP_139280819.1">
    <property type="nucleotide sequence ID" value="NZ_FQZQ01000063.1"/>
</dbReference>
<dbReference type="Pfam" id="PF01575">
    <property type="entry name" value="MaoC_dehydratas"/>
    <property type="match status" value="1"/>
</dbReference>
<dbReference type="STRING" id="1470563.SAMN05444000_1634"/>
<gene>
    <name evidence="2" type="ORF">SAMN05444000_1634</name>
</gene>
<evidence type="ECO:0000259" key="1">
    <source>
        <dbReference type="Pfam" id="PF01575"/>
    </source>
</evidence>
<name>A0A1M6UCQ9_9RHOB</name>
<dbReference type="SUPFAM" id="SSF54637">
    <property type="entry name" value="Thioesterase/thiol ester dehydrase-isomerase"/>
    <property type="match status" value="1"/>
</dbReference>
<dbReference type="PANTHER" id="PTHR42993">
    <property type="entry name" value="MAOC-LIKE DEHYDRATASE DOMAIN-CONTAINING PROTEIN"/>
    <property type="match status" value="1"/>
</dbReference>
<dbReference type="AlphaFoldDB" id="A0A1M6UCQ9"/>
<dbReference type="EMBL" id="FQZQ01000063">
    <property type="protein sequence ID" value="SHK66966.1"/>
    <property type="molecule type" value="Genomic_DNA"/>
</dbReference>
<feature type="non-terminal residue" evidence="2">
    <location>
        <position position="1"/>
    </location>
</feature>
<dbReference type="InterPro" id="IPR039375">
    <property type="entry name" value="NodN-like"/>
</dbReference>
<dbReference type="Proteomes" id="UP000183982">
    <property type="component" value="Unassembled WGS sequence"/>
</dbReference>
<dbReference type="CDD" id="cd03450">
    <property type="entry name" value="NodN"/>
    <property type="match status" value="1"/>
</dbReference>
<dbReference type="Gene3D" id="3.10.129.10">
    <property type="entry name" value="Hotdog Thioesterase"/>
    <property type="match status" value="1"/>
</dbReference>
<feature type="domain" description="MaoC-like" evidence="1">
    <location>
        <begin position="1"/>
        <end position="83"/>
    </location>
</feature>
<evidence type="ECO:0000313" key="3">
    <source>
        <dbReference type="Proteomes" id="UP000183982"/>
    </source>
</evidence>
<dbReference type="InterPro" id="IPR002539">
    <property type="entry name" value="MaoC-like_dom"/>
</dbReference>
<organism evidence="2 3">
    <name type="scientific">Shimia gijangensis</name>
    <dbReference type="NCBI Taxonomy" id="1470563"/>
    <lineage>
        <taxon>Bacteria</taxon>
        <taxon>Pseudomonadati</taxon>
        <taxon>Pseudomonadota</taxon>
        <taxon>Alphaproteobacteria</taxon>
        <taxon>Rhodobacterales</taxon>
        <taxon>Roseobacteraceae</taxon>
    </lineage>
</organism>
<keyword evidence="3" id="KW-1185">Reference proteome</keyword>
<evidence type="ECO:0000313" key="2">
    <source>
        <dbReference type="EMBL" id="SHK66966.1"/>
    </source>
</evidence>
<dbReference type="PANTHER" id="PTHR42993:SF1">
    <property type="entry name" value="MAOC-LIKE DEHYDRATASE DOMAIN-CONTAINING PROTEIN"/>
    <property type="match status" value="1"/>
</dbReference>
<reference evidence="3" key="1">
    <citation type="submission" date="2016-11" db="EMBL/GenBank/DDBJ databases">
        <authorList>
            <person name="Varghese N."/>
            <person name="Submissions S."/>
        </authorList>
    </citation>
    <scope>NUCLEOTIDE SEQUENCE [LARGE SCALE GENOMIC DNA]</scope>
    <source>
        <strain evidence="3">DSM 100564</strain>
    </source>
</reference>
<protein>
    <submittedName>
        <fullName evidence="2">MaoC like domain-containing protein</fullName>
    </submittedName>
</protein>
<proteinExistence type="predicted"/>
<dbReference type="InterPro" id="IPR029069">
    <property type="entry name" value="HotDog_dom_sf"/>
</dbReference>
<accession>A0A1M6UCQ9</accession>